<accession>A0A834W5X3</accession>
<evidence type="ECO:0000313" key="4">
    <source>
        <dbReference type="Proteomes" id="UP000634136"/>
    </source>
</evidence>
<name>A0A834W5X3_9FABA</name>
<proteinExistence type="predicted"/>
<evidence type="ECO:0000313" key="3">
    <source>
        <dbReference type="EMBL" id="KAF7810517.1"/>
    </source>
</evidence>
<dbReference type="InterPro" id="IPR046796">
    <property type="entry name" value="Transposase_32_dom"/>
</dbReference>
<organism evidence="3 4">
    <name type="scientific">Senna tora</name>
    <dbReference type="NCBI Taxonomy" id="362788"/>
    <lineage>
        <taxon>Eukaryota</taxon>
        <taxon>Viridiplantae</taxon>
        <taxon>Streptophyta</taxon>
        <taxon>Embryophyta</taxon>
        <taxon>Tracheophyta</taxon>
        <taxon>Spermatophyta</taxon>
        <taxon>Magnoliopsida</taxon>
        <taxon>eudicotyledons</taxon>
        <taxon>Gunneridae</taxon>
        <taxon>Pentapetalae</taxon>
        <taxon>rosids</taxon>
        <taxon>fabids</taxon>
        <taxon>Fabales</taxon>
        <taxon>Fabaceae</taxon>
        <taxon>Caesalpinioideae</taxon>
        <taxon>Cassia clade</taxon>
        <taxon>Senna</taxon>
    </lineage>
</organism>
<keyword evidence="4" id="KW-1185">Reference proteome</keyword>
<sequence length="204" mass="23059">MCIAGTKWETQEDENGQNYIYKRNLNNNARIWLHFMCHNLMPSSHSSDFAPDQAYLLYLLIRQRPVRLQDIIFASLKQAITRGRKGAKMIFPHLISDFHKKANIKASGQDPIFKPLGPLNYDRLEFSEEVTGGGTQQRQSKEKKQLEIAEAGHITLGTIPPPYFTESYPAAPADIPSSSMKGKKTMVAPEDDDEEMIAGDSKEF</sequence>
<reference evidence="3" key="1">
    <citation type="submission" date="2020-09" db="EMBL/GenBank/DDBJ databases">
        <title>Genome-Enabled Discovery of Anthraquinone Biosynthesis in Senna tora.</title>
        <authorList>
            <person name="Kang S.-H."/>
            <person name="Pandey R.P."/>
            <person name="Lee C.-M."/>
            <person name="Sim J.-S."/>
            <person name="Jeong J.-T."/>
            <person name="Choi B.-S."/>
            <person name="Jung M."/>
            <person name="Ginzburg D."/>
            <person name="Zhao K."/>
            <person name="Won S.Y."/>
            <person name="Oh T.-J."/>
            <person name="Yu Y."/>
            <person name="Kim N.-H."/>
            <person name="Lee O.R."/>
            <person name="Lee T.-H."/>
            <person name="Bashyal P."/>
            <person name="Kim T.-S."/>
            <person name="Lee W.-H."/>
            <person name="Kawkins C."/>
            <person name="Kim C.-K."/>
            <person name="Kim J.S."/>
            <person name="Ahn B.O."/>
            <person name="Rhee S.Y."/>
            <person name="Sohng J.K."/>
        </authorList>
    </citation>
    <scope>NUCLEOTIDE SEQUENCE</scope>
    <source>
        <tissue evidence="3">Leaf</tissue>
    </source>
</reference>
<dbReference type="EMBL" id="JAAIUW010000011">
    <property type="protein sequence ID" value="KAF7810517.1"/>
    <property type="molecule type" value="Genomic_DNA"/>
</dbReference>
<gene>
    <name evidence="3" type="ORF">G2W53_037260</name>
</gene>
<evidence type="ECO:0000256" key="1">
    <source>
        <dbReference type="SAM" id="MobiDB-lite"/>
    </source>
</evidence>
<dbReference type="Pfam" id="PF20167">
    <property type="entry name" value="Transposase_32"/>
    <property type="match status" value="1"/>
</dbReference>
<comment type="caution">
    <text evidence="3">The sequence shown here is derived from an EMBL/GenBank/DDBJ whole genome shotgun (WGS) entry which is preliminary data.</text>
</comment>
<evidence type="ECO:0000259" key="2">
    <source>
        <dbReference type="Pfam" id="PF20167"/>
    </source>
</evidence>
<dbReference type="Proteomes" id="UP000634136">
    <property type="component" value="Unassembled WGS sequence"/>
</dbReference>
<feature type="domain" description="Putative plant transposon protein" evidence="2">
    <location>
        <begin position="1"/>
        <end position="104"/>
    </location>
</feature>
<feature type="region of interest" description="Disordered" evidence="1">
    <location>
        <begin position="167"/>
        <end position="204"/>
    </location>
</feature>
<dbReference type="AlphaFoldDB" id="A0A834W5X3"/>
<protein>
    <recommendedName>
        <fullName evidence="2">Putative plant transposon protein domain-containing protein</fullName>
    </recommendedName>
</protein>